<dbReference type="PIRSF" id="PIRSF020818">
    <property type="entry name" value="PHB_depoly_PhaZ"/>
    <property type="match status" value="1"/>
</dbReference>
<evidence type="ECO:0000313" key="4">
    <source>
        <dbReference type="EMBL" id="MBT8550474.1"/>
    </source>
</evidence>
<evidence type="ECO:0000313" key="6">
    <source>
        <dbReference type="EMBL" id="RAZ41962.1"/>
    </source>
</evidence>
<dbReference type="EMBL" id="JAANEY010000001">
    <property type="protein sequence ID" value="MBT8550474.1"/>
    <property type="molecule type" value="Genomic_DNA"/>
</dbReference>
<dbReference type="OrthoDB" id="9800634at2"/>
<dbReference type="Proteomes" id="UP000762271">
    <property type="component" value="Unassembled WGS sequence"/>
</dbReference>
<feature type="domain" description="PHB de-polymerase C-terminal" evidence="2">
    <location>
        <begin position="211"/>
        <end position="412"/>
    </location>
</feature>
<dbReference type="EMBL" id="JAANGI010000001">
    <property type="protein sequence ID" value="MBT8590842.1"/>
    <property type="molecule type" value="Genomic_DNA"/>
</dbReference>
<dbReference type="SUPFAM" id="SSF53474">
    <property type="entry name" value="alpha/beta-Hydrolases"/>
    <property type="match status" value="1"/>
</dbReference>
<reference evidence="6 8" key="2">
    <citation type="submission" date="2018-06" db="EMBL/GenBank/DDBJ databases">
        <title>Genome of strain Polynucleobacter sp. FUKU-NW-11.</title>
        <authorList>
            <person name="Hahn M.W."/>
        </authorList>
    </citation>
    <scope>NUCLEOTIDE SEQUENCE [LARGE SCALE GENOMIC DNA]</scope>
    <source>
        <strain evidence="6">FUKU-NW-11</strain>
        <strain evidence="8">FUKU-NW11</strain>
    </source>
</reference>
<keyword evidence="8" id="KW-1185">Reference proteome</keyword>
<dbReference type="InterPro" id="IPR029058">
    <property type="entry name" value="AB_hydrolase_fold"/>
</dbReference>
<dbReference type="InterPro" id="IPR010915">
    <property type="entry name" value="PHB_depoly_PhaZ"/>
</dbReference>
<reference evidence="7" key="1">
    <citation type="submission" date="2018-06" db="EMBL/GenBank/DDBJ databases">
        <title>Description of a new Polynucleobacter species.</title>
        <authorList>
            <person name="Hahn M.W."/>
        </authorList>
    </citation>
    <scope>NUCLEOTIDE SEQUENCE [LARGE SCALE GENOMIC DNA]</scope>
    <source>
        <strain evidence="7">MG-25-Pas1-D2</strain>
    </source>
</reference>
<protein>
    <submittedName>
        <fullName evidence="3">Polyhydroxyalkanoate depolymerase</fullName>
    </submittedName>
</protein>
<dbReference type="PANTHER" id="PTHR36837">
    <property type="entry name" value="POLY(3-HYDROXYALKANOATE) POLYMERASE SUBUNIT PHAC"/>
    <property type="match status" value="1"/>
</dbReference>
<evidence type="ECO:0000313" key="8">
    <source>
        <dbReference type="Proteomes" id="UP000251072"/>
    </source>
</evidence>
<dbReference type="InterPro" id="IPR009656">
    <property type="entry name" value="PHB_depo_C"/>
</dbReference>
<dbReference type="Proteomes" id="UP000248592">
    <property type="component" value="Chromosome"/>
</dbReference>
<dbReference type="RefSeq" id="WP_112203450.1">
    <property type="nucleotide sequence ID" value="NZ_CBCSBS010000001.1"/>
</dbReference>
<dbReference type="PANTHER" id="PTHR36837:SF4">
    <property type="entry name" value="BLR0908 PROTEIN"/>
    <property type="match status" value="1"/>
</dbReference>
<dbReference type="GeneID" id="66831876"/>
<accession>A0A2Z4JL31</accession>
<dbReference type="KEGG" id="poh:DPM16_02720"/>
<reference evidence="4" key="4">
    <citation type="journal article" date="2021" name="Genome Biol. Evol.">
        <title>Continental-Scale Gene Flow Prevents Allopatric Divergence of Pelagic Freshwater Bacteria.</title>
        <authorList>
            <person name="Hoetzinger M."/>
            <person name="Pitt A."/>
            <person name="Huemer A."/>
            <person name="Hahn M.W."/>
        </authorList>
    </citation>
    <scope>NUCLEOTIDE SEQUENCE</scope>
    <source>
        <strain evidence="5">AP-YLGG-20-G6</strain>
        <strain evidence="4">SM1-W8</strain>
    </source>
</reference>
<dbReference type="EMBL" id="CP030085">
    <property type="protein sequence ID" value="AWW50039.1"/>
    <property type="molecule type" value="Genomic_DNA"/>
</dbReference>
<evidence type="ECO:0000313" key="3">
    <source>
        <dbReference type="EMBL" id="AWW50039.1"/>
    </source>
</evidence>
<proteinExistence type="predicted"/>
<dbReference type="Gene3D" id="3.40.50.1820">
    <property type="entry name" value="alpha/beta hydrolase"/>
    <property type="match status" value="1"/>
</dbReference>
<dbReference type="NCBIfam" id="TIGR01849">
    <property type="entry name" value="PHB_depoly_PhaZ"/>
    <property type="match status" value="1"/>
</dbReference>
<dbReference type="EMBL" id="QMCH01000003">
    <property type="protein sequence ID" value="RAZ41962.1"/>
    <property type="molecule type" value="Genomic_DNA"/>
</dbReference>
<organism evidence="3 7">
    <name type="scientific">Polynucleobacter paneuropaeus</name>
    <dbReference type="NCBI Taxonomy" id="2527775"/>
    <lineage>
        <taxon>Bacteria</taxon>
        <taxon>Pseudomonadati</taxon>
        <taxon>Pseudomonadota</taxon>
        <taxon>Betaproteobacteria</taxon>
        <taxon>Burkholderiales</taxon>
        <taxon>Burkholderiaceae</taxon>
        <taxon>Polynucleobacter</taxon>
    </lineage>
</organism>
<name>A0A2Z4JL31_9BURK</name>
<reference evidence="3" key="3">
    <citation type="journal article" date="2019" name="Int. J. Syst. Evol. Microbiol.">
        <title>Polynucleobacter paneuropaeus sp. nov., characterized by six strains isolated from freshwater lakes located along a 3000 km north-south cross-section across Europe.</title>
        <authorList>
            <person name="Hoetzinger M."/>
            <person name="Schmidt J."/>
            <person name="Pitt A."/>
            <person name="Koll U."/>
            <person name="Lang E."/>
            <person name="Hahn M.W."/>
        </authorList>
    </citation>
    <scope>NUCLEOTIDE SEQUENCE</scope>
    <source>
        <strain evidence="3">MG-25-Pas1-D2</strain>
    </source>
</reference>
<feature type="region of interest" description="Disordered" evidence="1">
    <location>
        <begin position="413"/>
        <end position="432"/>
    </location>
</feature>
<dbReference type="Proteomes" id="UP000783102">
    <property type="component" value="Unassembled WGS sequence"/>
</dbReference>
<dbReference type="InterPro" id="IPR051321">
    <property type="entry name" value="PHA/PHB_synthase"/>
</dbReference>
<evidence type="ECO:0000259" key="2">
    <source>
        <dbReference type="Pfam" id="PF06850"/>
    </source>
</evidence>
<sequence>MLYQLHEFQKALLNPLSAWARAASETFMNASNPLSKMPGSSRLAASYELLHRLGKEYKKPEFGIKTVHAHGRDVAIHEAVVLAKPFCQLIRFKRFSDDVQVITKLKEDPVVLVVAPMSGHHATLLRDTVRTLLQDHKVYITDWVDARNIPLEDGDFGLDDYVHYIQEFIRTIGAKDLHVISVCQPTVPTLGAISLMASAGEQTPASMIMMGGPIDARKSPTAVNNLADKKSYDWFESHVIYKVPPPHPGAGRRVYPGFLQHAGFMAMNPQNHMQSHWDFFKSLMKGDEDDANAHIRFYDEYNAVLDMDAKFYLDTIKTVFQDYALPNGTWKVGDELVKPQDISHTALLTIEGELDDISGSGQTRAAHKLCKGIPTEHKDHYEVAGAGHYGIFAGRRWREKVYPKVKSFIRDHQEIHKKTKARPPALGGKTSD</sequence>
<dbReference type="AlphaFoldDB" id="A0A2Z4JL31"/>
<evidence type="ECO:0000256" key="1">
    <source>
        <dbReference type="SAM" id="MobiDB-lite"/>
    </source>
</evidence>
<gene>
    <name evidence="6" type="ORF">DP176_05125</name>
    <name evidence="5" type="ORF">G6693_02745</name>
    <name evidence="4" type="ORF">G6731_00670</name>
    <name evidence="3" type="ORF">Pas1_06380</name>
</gene>
<dbReference type="Proteomes" id="UP000251072">
    <property type="component" value="Unassembled WGS sequence"/>
</dbReference>
<evidence type="ECO:0000313" key="5">
    <source>
        <dbReference type="EMBL" id="MBT8590842.1"/>
    </source>
</evidence>
<dbReference type="Pfam" id="PF06850">
    <property type="entry name" value="PHB_depo_C"/>
    <property type="match status" value="1"/>
</dbReference>
<evidence type="ECO:0000313" key="7">
    <source>
        <dbReference type="Proteomes" id="UP000248592"/>
    </source>
</evidence>